<feature type="compositionally biased region" description="Polar residues" evidence="6">
    <location>
        <begin position="147"/>
        <end position="183"/>
    </location>
</feature>
<keyword evidence="1 7" id="KW-0732">Signal</keyword>
<feature type="region of interest" description="Disordered" evidence="6">
    <location>
        <begin position="714"/>
        <end position="889"/>
    </location>
</feature>
<feature type="compositionally biased region" description="Polar residues" evidence="6">
    <location>
        <begin position="274"/>
        <end position="291"/>
    </location>
</feature>
<feature type="region of interest" description="Disordered" evidence="6">
    <location>
        <begin position="144"/>
        <end position="291"/>
    </location>
</feature>
<dbReference type="EMBL" id="JAIZAY010000019">
    <property type="protein sequence ID" value="KAJ8024159.1"/>
    <property type="molecule type" value="Genomic_DNA"/>
</dbReference>
<dbReference type="InterPro" id="IPR003599">
    <property type="entry name" value="Ig_sub"/>
</dbReference>
<keyword evidence="3" id="KW-1015">Disulfide bond</keyword>
<organism evidence="10 11">
    <name type="scientific">Holothuria leucospilota</name>
    <name type="common">Black long sea cucumber</name>
    <name type="synonym">Mertensiothuria leucospilota</name>
    <dbReference type="NCBI Taxonomy" id="206669"/>
    <lineage>
        <taxon>Eukaryota</taxon>
        <taxon>Metazoa</taxon>
        <taxon>Echinodermata</taxon>
        <taxon>Eleutherozoa</taxon>
        <taxon>Echinozoa</taxon>
        <taxon>Holothuroidea</taxon>
        <taxon>Aspidochirotacea</taxon>
        <taxon>Aspidochirotida</taxon>
        <taxon>Holothuriidae</taxon>
        <taxon>Holothuria</taxon>
    </lineage>
</organism>
<feature type="compositionally biased region" description="Polar residues" evidence="6">
    <location>
        <begin position="765"/>
        <end position="794"/>
    </location>
</feature>
<reference evidence="10" key="1">
    <citation type="submission" date="2021-10" db="EMBL/GenBank/DDBJ databases">
        <title>Tropical sea cucumber genome reveals ecological adaptation and Cuvierian tubules defense mechanism.</title>
        <authorList>
            <person name="Chen T."/>
        </authorList>
    </citation>
    <scope>NUCLEOTIDE SEQUENCE</scope>
    <source>
        <strain evidence="10">Nanhai2018</strain>
        <tissue evidence="10">Muscle</tissue>
    </source>
</reference>
<feature type="domain" description="Ig-like" evidence="9">
    <location>
        <begin position="401"/>
        <end position="487"/>
    </location>
</feature>
<dbReference type="Gene3D" id="2.60.40.10">
    <property type="entry name" value="Immunoglobulins"/>
    <property type="match status" value="4"/>
</dbReference>
<dbReference type="FunFam" id="2.60.40.10:FF:000032">
    <property type="entry name" value="palladin isoform X1"/>
    <property type="match status" value="1"/>
</dbReference>
<dbReference type="SMART" id="SM00408">
    <property type="entry name" value="IGc2"/>
    <property type="match status" value="4"/>
</dbReference>
<evidence type="ECO:0000256" key="1">
    <source>
        <dbReference type="ARBA" id="ARBA00022729"/>
    </source>
</evidence>
<protein>
    <submittedName>
        <fullName evidence="10">Basement membrane-specific heparan sulfate proteoglycan core protein</fullName>
    </submittedName>
</protein>
<feature type="compositionally biased region" description="Polar residues" evidence="6">
    <location>
        <begin position="849"/>
        <end position="877"/>
    </location>
</feature>
<evidence type="ECO:0000256" key="3">
    <source>
        <dbReference type="ARBA" id="ARBA00023157"/>
    </source>
</evidence>
<feature type="signal peptide" evidence="7">
    <location>
        <begin position="1"/>
        <end position="23"/>
    </location>
</feature>
<accession>A0A9Q0YKK3</accession>
<feature type="compositionally biased region" description="Polar residues" evidence="6">
    <location>
        <begin position="714"/>
        <end position="726"/>
    </location>
</feature>
<feature type="domain" description="Ig-like" evidence="9">
    <location>
        <begin position="592"/>
        <end position="681"/>
    </location>
</feature>
<proteinExistence type="predicted"/>
<dbReference type="Pfam" id="PF13927">
    <property type="entry name" value="Ig_3"/>
    <property type="match status" value="1"/>
</dbReference>
<dbReference type="InterPro" id="IPR051170">
    <property type="entry name" value="Neural/epithelial_adhesion"/>
</dbReference>
<sequence length="1041" mass="111691">MIAYRNFLFLIGMVCFFAVNVGAGICPRVKSKFCTDIDGLGYDRTFFPNVLGHEDQREAKEALKQMEPLAKTECSPYISAFLCAAYLPACPVWKDNPKKAQKPCRELCETARKDCEGVLWDRLGIAWPAELNCDNFPTYDKSRRNPACTNYQPPRPDNTSTIAPATTQTDGGASDVTMMSSPSKGEGDAKSTKVTTMASGTAGSETHSVTGSMTSSPESGQTDGSMDVSPVQPGRSSRPTTSMVQPSDGSTAKPIEGGSPSQTSRDGTDAPDAVSTSSPVEDGTTQGMTSTMMFSTESYRTTKEPDGLPVIVNNLDNQVVITGGSVEFRCIARGATEYSWKRVDGEYPMEKVDMEDYDRIQGAVLRMVDLAPEDAGIYACVASNADGYVEALVTLTIVVAPTIETIETPQFVSEGDRLEIECIGDGVPPPTMLWERKNGKKVRSKGGSRSKRTLVIKNASPSDAGIYYCIAVNQAGHANYTVEVQIETGVEIVDDIRSQTIMENETAFFVCSATGNPVPQFSWRRLDGEFPDESRVVIEGPILNRTLGYPIYSSILGIEPAFGSDTGSYQCYAFNSVGNYTAVGDLTVVGVPGFSQKPVAEQSLSVGDSAYFTCIGAGAPPYDITWSKEGDPDWPEGDRRVILEDDNTFLKINDVVPEDSDVYVCVISNEFGMVSASSNLQVDGGDLTTALTTEGGDVGMSETEIKTELAESMETSMPGSPMTDGSSMAPGTVTMGSPMSGEATVSEGMESSEPTDVTDAPKVSPETQGSTETMGSPESPESTEPTGSPETHGSTEPMASPETKSSTESMASPEPRGSPEPESSTEPGTEGPTMGMTSGPTKGGDTDSPMLTNTPGMVSTSTMAVSKEMTSQTTKMMSSKIGMTGPPDVKQRRTDITHPGIKDQFSGWVDVQGQGAANDFCRIIEKDKGEYQLACSLAGMEGEDELNFVSRVGFDIGDKDTFYMKDENGDGRDDYCRCTAKNGRRYVWCTAAGENGFYGNEKDEPGTDEHSFEANGPKSELKKCRRRFVDPFFGIPYNMAN</sequence>
<dbReference type="SMART" id="SM00409">
    <property type="entry name" value="IG"/>
    <property type="match status" value="4"/>
</dbReference>
<evidence type="ECO:0000313" key="11">
    <source>
        <dbReference type="Proteomes" id="UP001152320"/>
    </source>
</evidence>
<feature type="compositionally biased region" description="Low complexity" evidence="6">
    <location>
        <begin position="812"/>
        <end position="833"/>
    </location>
</feature>
<dbReference type="OrthoDB" id="5985519at2759"/>
<keyword evidence="11" id="KW-1185">Reference proteome</keyword>
<evidence type="ECO:0000256" key="5">
    <source>
        <dbReference type="PROSITE-ProRule" id="PRU00090"/>
    </source>
</evidence>
<dbReference type="InterPro" id="IPR036790">
    <property type="entry name" value="Frizzled_dom_sf"/>
</dbReference>
<gene>
    <name evidence="10" type="ORF">HOLleu_36811</name>
</gene>
<dbReference type="SUPFAM" id="SSF63501">
    <property type="entry name" value="Frizzled cysteine-rich domain"/>
    <property type="match status" value="1"/>
</dbReference>
<dbReference type="InterPro" id="IPR007110">
    <property type="entry name" value="Ig-like_dom"/>
</dbReference>
<dbReference type="InterPro" id="IPR020067">
    <property type="entry name" value="Frizzled_dom"/>
</dbReference>
<feature type="domain" description="Ig-like" evidence="9">
    <location>
        <begin position="309"/>
        <end position="396"/>
    </location>
</feature>
<feature type="chain" id="PRO_5040375335" evidence="7">
    <location>
        <begin position="24"/>
        <end position="1041"/>
    </location>
</feature>
<dbReference type="InterPro" id="IPR013783">
    <property type="entry name" value="Ig-like_fold"/>
</dbReference>
<evidence type="ECO:0000259" key="9">
    <source>
        <dbReference type="PROSITE" id="PS50835"/>
    </source>
</evidence>
<keyword evidence="2" id="KW-0677">Repeat</keyword>
<evidence type="ECO:0000256" key="6">
    <source>
        <dbReference type="SAM" id="MobiDB-lite"/>
    </source>
</evidence>
<evidence type="ECO:0000259" key="8">
    <source>
        <dbReference type="PROSITE" id="PS50038"/>
    </source>
</evidence>
<dbReference type="InterPro" id="IPR036179">
    <property type="entry name" value="Ig-like_dom_sf"/>
</dbReference>
<dbReference type="SUPFAM" id="SSF48726">
    <property type="entry name" value="Immunoglobulin"/>
    <property type="match status" value="4"/>
</dbReference>
<evidence type="ECO:0000256" key="7">
    <source>
        <dbReference type="SAM" id="SignalP"/>
    </source>
</evidence>
<comment type="caution">
    <text evidence="10">The sequence shown here is derived from an EMBL/GenBank/DDBJ whole genome shotgun (WGS) entry which is preliminary data.</text>
</comment>
<dbReference type="InterPro" id="IPR003598">
    <property type="entry name" value="Ig_sub2"/>
</dbReference>
<dbReference type="Gene3D" id="1.10.2000.10">
    <property type="entry name" value="Frizzled cysteine-rich domain"/>
    <property type="match status" value="1"/>
</dbReference>
<dbReference type="SMART" id="SM00063">
    <property type="entry name" value="FRI"/>
    <property type="match status" value="1"/>
</dbReference>
<dbReference type="PANTHER" id="PTHR12231">
    <property type="entry name" value="CTX-RELATED TYPE I TRANSMEMBRANE PROTEIN"/>
    <property type="match status" value="1"/>
</dbReference>
<evidence type="ECO:0000256" key="4">
    <source>
        <dbReference type="ARBA" id="ARBA00023319"/>
    </source>
</evidence>
<comment type="caution">
    <text evidence="5">Lacks conserved residue(s) required for the propagation of feature annotation.</text>
</comment>
<keyword evidence="4" id="KW-0393">Immunoglobulin domain</keyword>
<dbReference type="PROSITE" id="PS50835">
    <property type="entry name" value="IG_LIKE"/>
    <property type="match status" value="4"/>
</dbReference>
<dbReference type="PROSITE" id="PS50038">
    <property type="entry name" value="FZ"/>
    <property type="match status" value="1"/>
</dbReference>
<feature type="domain" description="Ig-like" evidence="9">
    <location>
        <begin position="488"/>
        <end position="587"/>
    </location>
</feature>
<dbReference type="AlphaFoldDB" id="A0A9Q0YKK3"/>
<dbReference type="InterPro" id="IPR013098">
    <property type="entry name" value="Ig_I-set"/>
</dbReference>
<evidence type="ECO:0000313" key="10">
    <source>
        <dbReference type="EMBL" id="KAJ8024159.1"/>
    </source>
</evidence>
<feature type="domain" description="FZ" evidence="8">
    <location>
        <begin position="21"/>
        <end position="151"/>
    </location>
</feature>
<feature type="compositionally biased region" description="Polar residues" evidence="6">
    <location>
        <begin position="192"/>
        <end position="224"/>
    </location>
</feature>
<dbReference type="Proteomes" id="UP001152320">
    <property type="component" value="Chromosome 19"/>
</dbReference>
<evidence type="ECO:0000256" key="2">
    <source>
        <dbReference type="ARBA" id="ARBA00022737"/>
    </source>
</evidence>
<feature type="compositionally biased region" description="Polar residues" evidence="6">
    <location>
        <begin position="234"/>
        <end position="250"/>
    </location>
</feature>
<dbReference type="Pfam" id="PF01392">
    <property type="entry name" value="Fz"/>
    <property type="match status" value="1"/>
</dbReference>
<dbReference type="Pfam" id="PF07679">
    <property type="entry name" value="I-set"/>
    <property type="match status" value="3"/>
</dbReference>
<dbReference type="CDD" id="cd07066">
    <property type="entry name" value="CRD_FZ"/>
    <property type="match status" value="1"/>
</dbReference>
<name>A0A9Q0YKK3_HOLLE</name>